<evidence type="ECO:0000259" key="3">
    <source>
        <dbReference type="Pfam" id="PF13807"/>
    </source>
</evidence>
<keyword evidence="5" id="KW-1185">Reference proteome</keyword>
<dbReference type="AlphaFoldDB" id="A0A2U3QDJ6"/>
<organism evidence="4 5">
    <name type="scientific">Candidatus Sulfobium mesophilum</name>
    <dbReference type="NCBI Taxonomy" id="2016548"/>
    <lineage>
        <taxon>Bacteria</taxon>
        <taxon>Pseudomonadati</taxon>
        <taxon>Nitrospirota</taxon>
        <taxon>Nitrospiria</taxon>
        <taxon>Nitrospirales</taxon>
        <taxon>Nitrospiraceae</taxon>
        <taxon>Candidatus Sulfobium</taxon>
    </lineage>
</organism>
<feature type="domain" description="Tyrosine-protein kinase G-rich" evidence="3">
    <location>
        <begin position="354"/>
        <end position="435"/>
    </location>
</feature>
<proteinExistence type="predicted"/>
<dbReference type="Pfam" id="PF13807">
    <property type="entry name" value="GNVR"/>
    <property type="match status" value="1"/>
</dbReference>
<evidence type="ECO:0000256" key="1">
    <source>
        <dbReference type="SAM" id="Coils"/>
    </source>
</evidence>
<dbReference type="Proteomes" id="UP000245125">
    <property type="component" value="Unassembled WGS sequence"/>
</dbReference>
<evidence type="ECO:0000313" key="5">
    <source>
        <dbReference type="Proteomes" id="UP000245125"/>
    </source>
</evidence>
<dbReference type="OrthoDB" id="5390369at2"/>
<keyword evidence="2" id="KW-0472">Membrane</keyword>
<evidence type="ECO:0000313" key="4">
    <source>
        <dbReference type="EMBL" id="SPP99498.1"/>
    </source>
</evidence>
<keyword evidence="2" id="KW-1133">Transmembrane helix</keyword>
<keyword evidence="2" id="KW-0812">Transmembrane</keyword>
<keyword evidence="1" id="KW-0175">Coiled coil</keyword>
<sequence length="527" mass="60018">MELPTAELKKHFKVVLKMKTLFIVLSLCIMSVVMWGSYFLPKKYMAESTVFIEHNVIKELVKDIAITPSMEDRLRVLRYAMLSRGLILRVFKDLDLDSKARNDKELEDMIQDFQQRTSIAVKGNDLFIVSILDQSPKLARDYVNTLVRRYVEENTTSKREEAYGAGRFLNEQIVAQKTKLDKAEDAIIKYRQDKGIYLAVDEKSIIHDIKYYNDQLEGLKIEKNELKATSGSIKNQLKGVDQYSVSVMRHTENRSVKALENKLNALLVRYTENYPEVVKLKAEIEALKKQGTVQKDADKSAEPEQSTINPIYQELKQRELQTEAAIEANDAKQGQIRAMVASRERELRNIPESKRKLMDLEQERDAFKELYGKLLNRQGQSDVSKEMEVADKSTTFRIVDPAVLPQKPASPNRVKIFLAAIFLGLAGGLGGVFVRDGIDTSVKRTKTLRDLGYQVLAVIPKIYNEEAEKAVIKRDRKLYAIAGSYLVVLCVTMLLEIVGFSYVDDIVSLVNLPMFLDGIKQTARGIF</sequence>
<protein>
    <submittedName>
        <fullName evidence="4">Polysaccharide chain length determinant protein, PEP-CTERM locus subfamily</fullName>
    </submittedName>
</protein>
<dbReference type="GO" id="GO:0005886">
    <property type="term" value="C:plasma membrane"/>
    <property type="evidence" value="ECO:0007669"/>
    <property type="project" value="TreeGrafter"/>
</dbReference>
<feature type="coiled-coil region" evidence="1">
    <location>
        <begin position="173"/>
        <end position="229"/>
    </location>
</feature>
<dbReference type="EMBL" id="OUUY01000001">
    <property type="protein sequence ID" value="SPP99498.1"/>
    <property type="molecule type" value="Genomic_DNA"/>
</dbReference>
<dbReference type="PANTHER" id="PTHR32309:SF13">
    <property type="entry name" value="FERRIC ENTEROBACTIN TRANSPORT PROTEIN FEPE"/>
    <property type="match status" value="1"/>
</dbReference>
<dbReference type="NCBIfam" id="TIGR03007">
    <property type="entry name" value="pepcterm_ChnLen"/>
    <property type="match status" value="1"/>
</dbReference>
<feature type="transmembrane region" description="Helical" evidence="2">
    <location>
        <begin position="21"/>
        <end position="40"/>
    </location>
</feature>
<gene>
    <name evidence="4" type="ORF">NBG4_10032</name>
</gene>
<feature type="transmembrane region" description="Helical" evidence="2">
    <location>
        <begin position="478"/>
        <end position="503"/>
    </location>
</feature>
<dbReference type="InterPro" id="IPR014345">
    <property type="entry name" value="XrtA_polysacc_chain"/>
</dbReference>
<dbReference type="GO" id="GO:0004713">
    <property type="term" value="F:protein tyrosine kinase activity"/>
    <property type="evidence" value="ECO:0007669"/>
    <property type="project" value="TreeGrafter"/>
</dbReference>
<dbReference type="PANTHER" id="PTHR32309">
    <property type="entry name" value="TYROSINE-PROTEIN KINASE"/>
    <property type="match status" value="1"/>
</dbReference>
<dbReference type="InterPro" id="IPR050445">
    <property type="entry name" value="Bact_polysacc_biosynth/exp"/>
</dbReference>
<accession>A0A2U3QDJ6</accession>
<name>A0A2U3QDJ6_9BACT</name>
<evidence type="ECO:0000256" key="2">
    <source>
        <dbReference type="SAM" id="Phobius"/>
    </source>
</evidence>
<feature type="coiled-coil region" evidence="1">
    <location>
        <begin position="343"/>
        <end position="377"/>
    </location>
</feature>
<reference evidence="5" key="1">
    <citation type="submission" date="2018-03" db="EMBL/GenBank/DDBJ databases">
        <authorList>
            <person name="Zecchin S."/>
        </authorList>
    </citation>
    <scope>NUCLEOTIDE SEQUENCE [LARGE SCALE GENOMIC DNA]</scope>
</reference>
<feature type="transmembrane region" description="Helical" evidence="2">
    <location>
        <begin position="416"/>
        <end position="434"/>
    </location>
</feature>
<dbReference type="InterPro" id="IPR032807">
    <property type="entry name" value="GNVR"/>
</dbReference>